<evidence type="ECO:0000256" key="1">
    <source>
        <dbReference type="ARBA" id="ARBA00004123"/>
    </source>
</evidence>
<evidence type="ECO:0000259" key="11">
    <source>
        <dbReference type="PROSITE" id="PS50118"/>
    </source>
</evidence>
<dbReference type="GO" id="GO:1990907">
    <property type="term" value="C:beta-catenin-TCF complex"/>
    <property type="evidence" value="ECO:0007669"/>
    <property type="project" value="TreeGrafter"/>
</dbReference>
<feature type="region of interest" description="Disordered" evidence="10">
    <location>
        <begin position="226"/>
        <end position="258"/>
    </location>
</feature>
<comment type="subcellular location">
    <subcellularLocation>
        <location evidence="1">Nucleus</location>
    </subcellularLocation>
</comment>
<dbReference type="AlphaFoldDB" id="A0A448WLD4"/>
<evidence type="ECO:0000256" key="5">
    <source>
        <dbReference type="ARBA" id="ARBA00023125"/>
    </source>
</evidence>
<keyword evidence="3" id="KW-0879">Wnt signaling pathway</keyword>
<keyword evidence="6" id="KW-0010">Activator</keyword>
<reference evidence="12" key="1">
    <citation type="submission" date="2018-11" db="EMBL/GenBank/DDBJ databases">
        <authorList>
            <consortium name="Pathogen Informatics"/>
        </authorList>
    </citation>
    <scope>NUCLEOTIDE SEQUENCE</scope>
</reference>
<keyword evidence="5 9" id="KW-0238">DNA-binding</keyword>
<dbReference type="PANTHER" id="PTHR10373">
    <property type="entry name" value="TRANSCRIPTION FACTOR 7 FAMILY MEMBER"/>
    <property type="match status" value="1"/>
</dbReference>
<protein>
    <recommendedName>
        <fullName evidence="11">HMG box domain-containing protein</fullName>
    </recommendedName>
</protein>
<dbReference type="Pfam" id="PF00505">
    <property type="entry name" value="HMG_box"/>
    <property type="match status" value="1"/>
</dbReference>
<dbReference type="SUPFAM" id="SSF47095">
    <property type="entry name" value="HMG-box"/>
    <property type="match status" value="1"/>
</dbReference>
<dbReference type="InterPro" id="IPR009071">
    <property type="entry name" value="HMG_box_dom"/>
</dbReference>
<feature type="compositionally biased region" description="Basic residues" evidence="10">
    <location>
        <begin position="123"/>
        <end position="143"/>
    </location>
</feature>
<feature type="non-terminal residue" evidence="12">
    <location>
        <position position="1"/>
    </location>
</feature>
<dbReference type="InterPro" id="IPR024940">
    <property type="entry name" value="TCF/LEF"/>
</dbReference>
<sequence length="519" mass="55865">CQSSTQDRQPITPSLDSSIPLEPGSSDSSLSGSGSGAGLVPGKWVHIKKPLNAFMLFMKEMRARVVAECTLKESAAINQILGRRWHALSRDEQTRFYDMARLEKEAHQRLYPNWSARDNYASHSKKKKRQQQQQHQQRHHHQHISMLLHSPAECSSSEAYRLGSNKQSIRECLEAGDSMCPGEEKVIAKADIEKATGSTWEYVEARGSLRPAKIGGKDHEFGCLPGEPPGNGGGNREGRNCRAGQPTGGSDLSTSRPFRGHKTLRMADTSFSRRPQAFPSGPTARHPDSLALLVNSALSPTMNTERLACSSPSRRGADVSDYGFVGRRSPLGGETAGQQGCCNHVGCSRNVCGEYPPLATSTPFLEGSATSSAFSAFSSCSCSFKAPDAGPTNGFTSLDSEAGVDFACVKRGGDEDALCDGEGDFHISTDQTADGCRTSSDKKMRFHSALNELAAAAAAASSHAMLSAAAAAAVGSGYVRERERGTNYQEHNCPGRHFHVCMKGVDSSEVCSSEFFVYK</sequence>
<feature type="region of interest" description="Disordered" evidence="10">
    <location>
        <begin position="1"/>
        <end position="35"/>
    </location>
</feature>
<keyword evidence="13" id="KW-1185">Reference proteome</keyword>
<comment type="caution">
    <text evidence="12">The sequence shown here is derived from an EMBL/GenBank/DDBJ whole genome shotgun (WGS) entry which is preliminary data.</text>
</comment>
<keyword evidence="4" id="KW-0805">Transcription regulation</keyword>
<dbReference type="GO" id="GO:0000978">
    <property type="term" value="F:RNA polymerase II cis-regulatory region sequence-specific DNA binding"/>
    <property type="evidence" value="ECO:0007669"/>
    <property type="project" value="TreeGrafter"/>
</dbReference>
<evidence type="ECO:0000256" key="2">
    <source>
        <dbReference type="ARBA" id="ARBA00006569"/>
    </source>
</evidence>
<dbReference type="FunFam" id="1.10.30.10:FF:000001">
    <property type="entry name" value="transcription factor 7 isoform X2"/>
    <property type="match status" value="1"/>
</dbReference>
<proteinExistence type="inferred from homology"/>
<dbReference type="InterPro" id="IPR036910">
    <property type="entry name" value="HMG_box_dom_sf"/>
</dbReference>
<dbReference type="PROSITE" id="PS50118">
    <property type="entry name" value="HMG_BOX_2"/>
    <property type="match status" value="1"/>
</dbReference>
<name>A0A448WLD4_9PLAT</name>
<keyword evidence="8 9" id="KW-0539">Nucleus</keyword>
<dbReference type="OrthoDB" id="2307332at2759"/>
<feature type="region of interest" description="Disordered" evidence="10">
    <location>
        <begin position="113"/>
        <end position="144"/>
    </location>
</feature>
<feature type="domain" description="HMG box" evidence="11">
    <location>
        <begin position="47"/>
        <end position="115"/>
    </location>
</feature>
<evidence type="ECO:0000313" key="13">
    <source>
        <dbReference type="Proteomes" id="UP000784294"/>
    </source>
</evidence>
<evidence type="ECO:0000313" key="12">
    <source>
        <dbReference type="EMBL" id="VEL14598.1"/>
    </source>
</evidence>
<evidence type="ECO:0000256" key="10">
    <source>
        <dbReference type="SAM" id="MobiDB-lite"/>
    </source>
</evidence>
<dbReference type="GO" id="GO:0000981">
    <property type="term" value="F:DNA-binding transcription factor activity, RNA polymerase II-specific"/>
    <property type="evidence" value="ECO:0007669"/>
    <property type="project" value="TreeGrafter"/>
</dbReference>
<organism evidence="12 13">
    <name type="scientific">Protopolystoma xenopodis</name>
    <dbReference type="NCBI Taxonomy" id="117903"/>
    <lineage>
        <taxon>Eukaryota</taxon>
        <taxon>Metazoa</taxon>
        <taxon>Spiralia</taxon>
        <taxon>Lophotrochozoa</taxon>
        <taxon>Platyhelminthes</taxon>
        <taxon>Monogenea</taxon>
        <taxon>Polyopisthocotylea</taxon>
        <taxon>Polystomatidea</taxon>
        <taxon>Polystomatidae</taxon>
        <taxon>Protopolystoma</taxon>
    </lineage>
</organism>
<evidence type="ECO:0000256" key="4">
    <source>
        <dbReference type="ARBA" id="ARBA00023015"/>
    </source>
</evidence>
<dbReference type="EMBL" id="CAAALY010021699">
    <property type="protein sequence ID" value="VEL14598.1"/>
    <property type="molecule type" value="Genomic_DNA"/>
</dbReference>
<comment type="similarity">
    <text evidence="2">Belongs to the TCF/LEF family.</text>
</comment>
<dbReference type="PANTHER" id="PTHR10373:SF38">
    <property type="entry name" value="PROTEIN PANGOLIN, ISOFORM J"/>
    <property type="match status" value="1"/>
</dbReference>
<keyword evidence="7" id="KW-0804">Transcription</keyword>
<feature type="compositionally biased region" description="Polar residues" evidence="10">
    <location>
        <begin position="1"/>
        <end position="17"/>
    </location>
</feature>
<gene>
    <name evidence="12" type="ORF">PXEA_LOCUS8038</name>
</gene>
<evidence type="ECO:0000256" key="8">
    <source>
        <dbReference type="ARBA" id="ARBA00023242"/>
    </source>
</evidence>
<dbReference type="Proteomes" id="UP000784294">
    <property type="component" value="Unassembled WGS sequence"/>
</dbReference>
<accession>A0A448WLD4</accession>
<evidence type="ECO:0000256" key="7">
    <source>
        <dbReference type="ARBA" id="ARBA00023163"/>
    </source>
</evidence>
<dbReference type="GO" id="GO:0060070">
    <property type="term" value="P:canonical Wnt signaling pathway"/>
    <property type="evidence" value="ECO:0007669"/>
    <property type="project" value="TreeGrafter"/>
</dbReference>
<dbReference type="CDD" id="cd21996">
    <property type="entry name" value="HMG-box_TCF7-like"/>
    <property type="match status" value="1"/>
</dbReference>
<evidence type="ECO:0000256" key="3">
    <source>
        <dbReference type="ARBA" id="ARBA00022687"/>
    </source>
</evidence>
<dbReference type="Gene3D" id="1.10.30.10">
    <property type="entry name" value="High mobility group box domain"/>
    <property type="match status" value="1"/>
</dbReference>
<dbReference type="SMART" id="SM00398">
    <property type="entry name" value="HMG"/>
    <property type="match status" value="1"/>
</dbReference>
<evidence type="ECO:0000256" key="6">
    <source>
        <dbReference type="ARBA" id="ARBA00023159"/>
    </source>
</evidence>
<feature type="DNA-binding region" description="HMG box" evidence="9">
    <location>
        <begin position="47"/>
        <end position="115"/>
    </location>
</feature>
<dbReference type="GO" id="GO:0000785">
    <property type="term" value="C:chromatin"/>
    <property type="evidence" value="ECO:0007669"/>
    <property type="project" value="TreeGrafter"/>
</dbReference>
<evidence type="ECO:0000256" key="9">
    <source>
        <dbReference type="PROSITE-ProRule" id="PRU00267"/>
    </source>
</evidence>